<protein>
    <recommendedName>
        <fullName evidence="2">protein-serine/threonine phosphatase</fullName>
        <ecNumber evidence="2">3.1.3.16</ecNumber>
    </recommendedName>
</protein>
<dbReference type="PANTHER" id="PTHR23081">
    <property type="entry name" value="RNA POLYMERASE II CTD PHOSPHATASE"/>
    <property type="match status" value="1"/>
</dbReference>
<gene>
    <name evidence="7" type="ORF">EZV62_007848</name>
</gene>
<evidence type="ECO:0000256" key="2">
    <source>
        <dbReference type="ARBA" id="ARBA00013081"/>
    </source>
</evidence>
<comment type="caution">
    <text evidence="7">The sequence shown here is derived from an EMBL/GenBank/DDBJ whole genome shotgun (WGS) entry which is preliminary data.</text>
</comment>
<keyword evidence="4" id="KW-0539">Nucleus</keyword>
<dbReference type="GO" id="GO:0005634">
    <property type="term" value="C:nucleus"/>
    <property type="evidence" value="ECO:0007669"/>
    <property type="project" value="UniProtKB-SubCell"/>
</dbReference>
<evidence type="ECO:0000256" key="3">
    <source>
        <dbReference type="ARBA" id="ARBA00022801"/>
    </source>
</evidence>
<accession>A0A5C7IAX2</accession>
<dbReference type="GO" id="GO:0008420">
    <property type="term" value="F:RNA polymerase II CTD heptapeptide repeat phosphatase activity"/>
    <property type="evidence" value="ECO:0007669"/>
    <property type="project" value="InterPro"/>
</dbReference>
<dbReference type="InterPro" id="IPR039189">
    <property type="entry name" value="Fcp1"/>
</dbReference>
<comment type="subcellular location">
    <subcellularLocation>
        <location evidence="1">Nucleus</location>
    </subcellularLocation>
</comment>
<evidence type="ECO:0000256" key="1">
    <source>
        <dbReference type="ARBA" id="ARBA00004123"/>
    </source>
</evidence>
<sequence length="233" mass="26453">MAFDYSIPFDYIFDGLKLTLDEIARFKVANSDNLFAQKKLHSVLDLDHTLLHTKAFKIVFEGNDGFRYIKREPATTSTRLTAREDFSGKQKKNLNLVLGQECGTVIVDDTESQRHLSHIFQRRQQPTDGDNPPIATATAISISSTSNPFRMRFVVSCLSSSRFRCERPSRMNMDTKRLVIYHGASWVGNCYEGGLTKLVHVPRCLTYDALVKLVQDVAKLDAARYTIELRSVI</sequence>
<dbReference type="EC" id="3.1.3.16" evidence="2"/>
<dbReference type="AlphaFoldDB" id="A0A5C7IAX2"/>
<keyword evidence="3" id="KW-0378">Hydrolase</keyword>
<evidence type="ECO:0000256" key="6">
    <source>
        <dbReference type="ARBA" id="ARBA00048336"/>
    </source>
</evidence>
<dbReference type="Proteomes" id="UP000323000">
    <property type="component" value="Chromosome 3"/>
</dbReference>
<keyword evidence="8" id="KW-1185">Reference proteome</keyword>
<evidence type="ECO:0000256" key="4">
    <source>
        <dbReference type="ARBA" id="ARBA00023242"/>
    </source>
</evidence>
<comment type="catalytic activity">
    <reaction evidence="5">
        <text>O-phospho-L-seryl-[protein] + H2O = L-seryl-[protein] + phosphate</text>
        <dbReference type="Rhea" id="RHEA:20629"/>
        <dbReference type="Rhea" id="RHEA-COMP:9863"/>
        <dbReference type="Rhea" id="RHEA-COMP:11604"/>
        <dbReference type="ChEBI" id="CHEBI:15377"/>
        <dbReference type="ChEBI" id="CHEBI:29999"/>
        <dbReference type="ChEBI" id="CHEBI:43474"/>
        <dbReference type="ChEBI" id="CHEBI:83421"/>
        <dbReference type="EC" id="3.1.3.16"/>
    </reaction>
</comment>
<dbReference type="EMBL" id="VAHF01000003">
    <property type="protein sequence ID" value="TXG66573.1"/>
    <property type="molecule type" value="Genomic_DNA"/>
</dbReference>
<evidence type="ECO:0000313" key="8">
    <source>
        <dbReference type="Proteomes" id="UP000323000"/>
    </source>
</evidence>
<comment type="catalytic activity">
    <reaction evidence="6">
        <text>O-phospho-L-threonyl-[protein] + H2O = L-threonyl-[protein] + phosphate</text>
        <dbReference type="Rhea" id="RHEA:47004"/>
        <dbReference type="Rhea" id="RHEA-COMP:11060"/>
        <dbReference type="Rhea" id="RHEA-COMP:11605"/>
        <dbReference type="ChEBI" id="CHEBI:15377"/>
        <dbReference type="ChEBI" id="CHEBI:30013"/>
        <dbReference type="ChEBI" id="CHEBI:43474"/>
        <dbReference type="ChEBI" id="CHEBI:61977"/>
        <dbReference type="EC" id="3.1.3.16"/>
    </reaction>
</comment>
<dbReference type="PANTHER" id="PTHR23081:SF36">
    <property type="entry name" value="RNA POLYMERASE II SUBUNIT A C-TERMINAL DOMAIN PHOSPHATASE"/>
    <property type="match status" value="1"/>
</dbReference>
<organism evidence="7 8">
    <name type="scientific">Acer yangbiense</name>
    <dbReference type="NCBI Taxonomy" id="1000413"/>
    <lineage>
        <taxon>Eukaryota</taxon>
        <taxon>Viridiplantae</taxon>
        <taxon>Streptophyta</taxon>
        <taxon>Embryophyta</taxon>
        <taxon>Tracheophyta</taxon>
        <taxon>Spermatophyta</taxon>
        <taxon>Magnoliopsida</taxon>
        <taxon>eudicotyledons</taxon>
        <taxon>Gunneridae</taxon>
        <taxon>Pentapetalae</taxon>
        <taxon>rosids</taxon>
        <taxon>malvids</taxon>
        <taxon>Sapindales</taxon>
        <taxon>Sapindaceae</taxon>
        <taxon>Hippocastanoideae</taxon>
        <taxon>Acereae</taxon>
        <taxon>Acer</taxon>
    </lineage>
</organism>
<evidence type="ECO:0000313" key="7">
    <source>
        <dbReference type="EMBL" id="TXG66573.1"/>
    </source>
</evidence>
<name>A0A5C7IAX2_9ROSI</name>
<dbReference type="OrthoDB" id="10249888at2759"/>
<evidence type="ECO:0000256" key="5">
    <source>
        <dbReference type="ARBA" id="ARBA00047761"/>
    </source>
</evidence>
<reference evidence="8" key="1">
    <citation type="journal article" date="2019" name="Gigascience">
        <title>De novo genome assembly of the endangered Acer yangbiense, a plant species with extremely small populations endemic to Yunnan Province, China.</title>
        <authorList>
            <person name="Yang J."/>
            <person name="Wariss H.M."/>
            <person name="Tao L."/>
            <person name="Zhang R."/>
            <person name="Yun Q."/>
            <person name="Hollingsworth P."/>
            <person name="Dao Z."/>
            <person name="Luo G."/>
            <person name="Guo H."/>
            <person name="Ma Y."/>
            <person name="Sun W."/>
        </authorList>
    </citation>
    <scope>NUCLEOTIDE SEQUENCE [LARGE SCALE GENOMIC DNA]</scope>
    <source>
        <strain evidence="8">cv. Malutang</strain>
    </source>
</reference>
<proteinExistence type="predicted"/>